<comment type="caution">
    <text evidence="1">The sequence shown here is derived from an EMBL/GenBank/DDBJ whole genome shotgun (WGS) entry which is preliminary data.</text>
</comment>
<dbReference type="Gene3D" id="3.90.10.10">
    <property type="entry name" value="Cytochrome C3"/>
    <property type="match status" value="1"/>
</dbReference>
<accession>X1AJP6</accession>
<name>X1AJP6_9ZZZZ</name>
<dbReference type="EMBL" id="BART01003185">
    <property type="protein sequence ID" value="GAG72783.1"/>
    <property type="molecule type" value="Genomic_DNA"/>
</dbReference>
<organism evidence="1">
    <name type="scientific">marine sediment metagenome</name>
    <dbReference type="NCBI Taxonomy" id="412755"/>
    <lineage>
        <taxon>unclassified sequences</taxon>
        <taxon>metagenomes</taxon>
        <taxon>ecological metagenomes</taxon>
    </lineage>
</organism>
<evidence type="ECO:0000313" key="1">
    <source>
        <dbReference type="EMBL" id="GAG72783.1"/>
    </source>
</evidence>
<dbReference type="InterPro" id="IPR036280">
    <property type="entry name" value="Multihaem_cyt_sf"/>
</dbReference>
<dbReference type="SUPFAM" id="SSF48695">
    <property type="entry name" value="Multiheme cytochromes"/>
    <property type="match status" value="1"/>
</dbReference>
<dbReference type="Pfam" id="PF02335">
    <property type="entry name" value="Cytochrom_C552"/>
    <property type="match status" value="1"/>
</dbReference>
<proteinExistence type="predicted"/>
<dbReference type="InterPro" id="IPR003321">
    <property type="entry name" value="Cyt_c552"/>
</dbReference>
<dbReference type="AlphaFoldDB" id="X1AJP6"/>
<sequence length="206" mass="23368">HNEIKALKTTKFRNRSFPHLLHTSEAVAKCEYCHSKKKETHGKLLISEASCRTCHHTQKIIECSKCHSIPNRIQNGLSIGGLKGVEGYKTNIIDCKACHKKLTEPSSLERIKESCASCHEEEYKDFVTEWQTSTMETMNKIEKKIKGAKPVKITQANELLKDAKKLLYYVKADGSKGIHNPDYIEEILDKAKKKTDEALKLIKGSK</sequence>
<dbReference type="CDD" id="cd08168">
    <property type="entry name" value="Cytochrom_C3"/>
    <property type="match status" value="1"/>
</dbReference>
<dbReference type="GO" id="GO:0042597">
    <property type="term" value="C:periplasmic space"/>
    <property type="evidence" value="ECO:0007669"/>
    <property type="project" value="InterPro"/>
</dbReference>
<feature type="non-terminal residue" evidence="1">
    <location>
        <position position="1"/>
    </location>
</feature>
<reference evidence="1" key="1">
    <citation type="journal article" date="2014" name="Front. Microbiol.">
        <title>High frequency of phylogenetically diverse reductive dehalogenase-homologous genes in deep subseafloor sedimentary metagenomes.</title>
        <authorList>
            <person name="Kawai M."/>
            <person name="Futagami T."/>
            <person name="Toyoda A."/>
            <person name="Takaki Y."/>
            <person name="Nishi S."/>
            <person name="Hori S."/>
            <person name="Arai W."/>
            <person name="Tsubouchi T."/>
            <person name="Morono Y."/>
            <person name="Uchiyama I."/>
            <person name="Ito T."/>
            <person name="Fujiyama A."/>
            <person name="Inagaki F."/>
            <person name="Takami H."/>
        </authorList>
    </citation>
    <scope>NUCLEOTIDE SEQUENCE</scope>
    <source>
        <strain evidence="1">Expedition CK06-06</strain>
    </source>
</reference>
<dbReference type="GO" id="GO:0042279">
    <property type="term" value="F:nitrite reductase (cytochrome, ammonia-forming) activity"/>
    <property type="evidence" value="ECO:0007669"/>
    <property type="project" value="InterPro"/>
</dbReference>
<dbReference type="Gene3D" id="1.20.140.10">
    <property type="entry name" value="Butyryl-CoA Dehydrogenase, subunit A, domain 3"/>
    <property type="match status" value="1"/>
</dbReference>
<gene>
    <name evidence="1" type="ORF">S01H4_09013</name>
</gene>
<protein>
    <submittedName>
        <fullName evidence="1">Uncharacterized protein</fullName>
    </submittedName>
</protein>